<proteinExistence type="predicted"/>
<dbReference type="OrthoDB" id="2417337at2"/>
<dbReference type="KEGG" id="lao:AOX59_15825"/>
<dbReference type="STRING" id="1472767.AOX59_15825"/>
<dbReference type="EMBL" id="CP013862">
    <property type="protein sequence ID" value="ALX49913.1"/>
    <property type="molecule type" value="Genomic_DNA"/>
</dbReference>
<accession>A0A0U4EHH0</accession>
<evidence type="ECO:0000313" key="2">
    <source>
        <dbReference type="Proteomes" id="UP000050331"/>
    </source>
</evidence>
<dbReference type="GO" id="GO:0030420">
    <property type="term" value="P:establishment of competence for transformation"/>
    <property type="evidence" value="ECO:0007669"/>
    <property type="project" value="InterPro"/>
</dbReference>
<dbReference type="Proteomes" id="UP000050331">
    <property type="component" value="Chromosome"/>
</dbReference>
<name>A0A0U4EHH0_9BACI</name>
<dbReference type="Pfam" id="PF06338">
    <property type="entry name" value="ComK"/>
    <property type="match status" value="1"/>
</dbReference>
<evidence type="ECO:0000313" key="1">
    <source>
        <dbReference type="EMBL" id="ALX49913.1"/>
    </source>
</evidence>
<dbReference type="RefSeq" id="WP_068446876.1">
    <property type="nucleotide sequence ID" value="NZ_CP013862.1"/>
</dbReference>
<organism evidence="1 2">
    <name type="scientific">Lentibacillus amyloliquefaciens</name>
    <dbReference type="NCBI Taxonomy" id="1472767"/>
    <lineage>
        <taxon>Bacteria</taxon>
        <taxon>Bacillati</taxon>
        <taxon>Bacillota</taxon>
        <taxon>Bacilli</taxon>
        <taxon>Bacillales</taxon>
        <taxon>Bacillaceae</taxon>
        <taxon>Lentibacillus</taxon>
    </lineage>
</organism>
<protein>
    <submittedName>
        <fullName evidence="1">Competence protein</fullName>
    </submittedName>
</protein>
<sequence>MVGDSNAVYIISRKTKAIMTQDSPYYRSRILEIGQEQQSVHSPEQIIDHSCILYGATLKGRRDSAKKRLKLNNKVPVPVIPEAYVYMLPTCSSRSKENVWLSICQIKQFDQEDNGTYVTFYDGTGLYVSTSESSLDMQYKRTSELMLKLNWRCFFGNDFFFPEDFR</sequence>
<reference evidence="1 2" key="1">
    <citation type="submission" date="2016-01" db="EMBL/GenBank/DDBJ databases">
        <title>Complete genome sequence of strain Lentibacillus amyloliquefaciens LAM0015T isolated from saline sediment.</title>
        <authorList>
            <person name="Wang J.-L."/>
            <person name="He M.-X."/>
        </authorList>
    </citation>
    <scope>NUCLEOTIDE SEQUENCE [LARGE SCALE GENOMIC DNA]</scope>
    <source>
        <strain evidence="1 2">LAM0015</strain>
    </source>
</reference>
<keyword evidence="2" id="KW-1185">Reference proteome</keyword>
<dbReference type="InterPro" id="IPR010461">
    <property type="entry name" value="ComK"/>
</dbReference>
<gene>
    <name evidence="1" type="ORF">AOX59_15825</name>
</gene>
<dbReference type="AlphaFoldDB" id="A0A0U4EHH0"/>